<dbReference type="EMBL" id="ATLV01014226">
    <property type="status" value="NOT_ANNOTATED_CDS"/>
    <property type="molecule type" value="Genomic_DNA"/>
</dbReference>
<dbReference type="Proteomes" id="UP000030765">
    <property type="component" value="Unassembled WGS sequence"/>
</dbReference>
<dbReference type="AlphaFoldDB" id="A0A084VKJ3"/>
<reference evidence="2 4" key="1">
    <citation type="journal article" date="2014" name="BMC Genomics">
        <title>Genome sequence of Anopheles sinensis provides insight into genetics basis of mosquito competence for malaria parasites.</title>
        <authorList>
            <person name="Zhou D."/>
            <person name="Zhang D."/>
            <person name="Ding G."/>
            <person name="Shi L."/>
            <person name="Hou Q."/>
            <person name="Ye Y."/>
            <person name="Xu Y."/>
            <person name="Zhou H."/>
            <person name="Xiong C."/>
            <person name="Li S."/>
            <person name="Yu J."/>
            <person name="Hong S."/>
            <person name="Yu X."/>
            <person name="Zou P."/>
            <person name="Chen C."/>
            <person name="Chang X."/>
            <person name="Wang W."/>
            <person name="Lv Y."/>
            <person name="Sun Y."/>
            <person name="Ma L."/>
            <person name="Shen B."/>
            <person name="Zhu C."/>
        </authorList>
    </citation>
    <scope>NUCLEOTIDE SEQUENCE [LARGE SCALE GENOMIC DNA]</scope>
</reference>
<accession>A0A084VKJ3</accession>
<reference evidence="3" key="2">
    <citation type="submission" date="2020-05" db="UniProtKB">
        <authorList>
            <consortium name="EnsemblMetazoa"/>
        </authorList>
    </citation>
    <scope>IDENTIFICATION</scope>
</reference>
<dbReference type="EMBL" id="KE524948">
    <property type="protein sequence ID" value="KFB38487.1"/>
    <property type="molecule type" value="Genomic_DNA"/>
</dbReference>
<gene>
    <name evidence="2" type="ORF">ZHAS_00005892</name>
</gene>
<sequence length="163" mass="17623">MFLVRCPSPEEGLPAVRGFPLALFSSRPSSTSQAGKAASDKHRGSRHAACDGAICSLEANSSSPNLDWLILHPHRSVNDDDARWKCGAINRTAKTTSMLGGMMRKEGRKEKNGQTRNPIATALGGLRTSSIETTPRTPSTTTKTKTKVKPIVPWFRSYAGSNK</sequence>
<evidence type="ECO:0000256" key="1">
    <source>
        <dbReference type="SAM" id="MobiDB-lite"/>
    </source>
</evidence>
<evidence type="ECO:0000313" key="2">
    <source>
        <dbReference type="EMBL" id="KFB38487.1"/>
    </source>
</evidence>
<feature type="compositionally biased region" description="Low complexity" evidence="1">
    <location>
        <begin position="127"/>
        <end position="148"/>
    </location>
</feature>
<proteinExistence type="predicted"/>
<keyword evidence="4" id="KW-1185">Reference proteome</keyword>
<protein>
    <submittedName>
        <fullName evidence="2 3">SPbeta phage protein</fullName>
    </submittedName>
</protein>
<dbReference type="VEuPathDB" id="VectorBase:ASIC005892"/>
<name>A0A084VKJ3_ANOSI</name>
<evidence type="ECO:0000313" key="3">
    <source>
        <dbReference type="EnsemblMetazoa" id="ASIC005892-PA"/>
    </source>
</evidence>
<feature type="region of interest" description="Disordered" evidence="1">
    <location>
        <begin position="121"/>
        <end position="148"/>
    </location>
</feature>
<feature type="region of interest" description="Disordered" evidence="1">
    <location>
        <begin position="26"/>
        <end position="45"/>
    </location>
</feature>
<dbReference type="EnsemblMetazoa" id="ASIC005892-RA">
    <property type="protein sequence ID" value="ASIC005892-PA"/>
    <property type="gene ID" value="ASIC005892"/>
</dbReference>
<evidence type="ECO:0000313" key="4">
    <source>
        <dbReference type="Proteomes" id="UP000030765"/>
    </source>
</evidence>
<organism evidence="2">
    <name type="scientific">Anopheles sinensis</name>
    <name type="common">Mosquito</name>
    <dbReference type="NCBI Taxonomy" id="74873"/>
    <lineage>
        <taxon>Eukaryota</taxon>
        <taxon>Metazoa</taxon>
        <taxon>Ecdysozoa</taxon>
        <taxon>Arthropoda</taxon>
        <taxon>Hexapoda</taxon>
        <taxon>Insecta</taxon>
        <taxon>Pterygota</taxon>
        <taxon>Neoptera</taxon>
        <taxon>Endopterygota</taxon>
        <taxon>Diptera</taxon>
        <taxon>Nematocera</taxon>
        <taxon>Culicoidea</taxon>
        <taxon>Culicidae</taxon>
        <taxon>Anophelinae</taxon>
        <taxon>Anopheles</taxon>
    </lineage>
</organism>